<keyword evidence="3" id="KW-1185">Reference proteome</keyword>
<dbReference type="Proteomes" id="UP000187203">
    <property type="component" value="Unassembled WGS sequence"/>
</dbReference>
<feature type="region of interest" description="Disordered" evidence="1">
    <location>
        <begin position="135"/>
        <end position="156"/>
    </location>
</feature>
<dbReference type="AlphaFoldDB" id="A0A1R3JV57"/>
<evidence type="ECO:0000256" key="1">
    <source>
        <dbReference type="SAM" id="MobiDB-lite"/>
    </source>
</evidence>
<dbReference type="EMBL" id="AWUE01015255">
    <property type="protein sequence ID" value="OMO98773.1"/>
    <property type="molecule type" value="Genomic_DNA"/>
</dbReference>
<name>A0A1R3JV57_9ROSI</name>
<evidence type="ECO:0000313" key="2">
    <source>
        <dbReference type="EMBL" id="OMO98773.1"/>
    </source>
</evidence>
<comment type="caution">
    <text evidence="2">The sequence shown here is derived from an EMBL/GenBank/DDBJ whole genome shotgun (WGS) entry which is preliminary data.</text>
</comment>
<organism evidence="2 3">
    <name type="scientific">Corchorus olitorius</name>
    <dbReference type="NCBI Taxonomy" id="93759"/>
    <lineage>
        <taxon>Eukaryota</taxon>
        <taxon>Viridiplantae</taxon>
        <taxon>Streptophyta</taxon>
        <taxon>Embryophyta</taxon>
        <taxon>Tracheophyta</taxon>
        <taxon>Spermatophyta</taxon>
        <taxon>Magnoliopsida</taxon>
        <taxon>eudicotyledons</taxon>
        <taxon>Gunneridae</taxon>
        <taxon>Pentapetalae</taxon>
        <taxon>rosids</taxon>
        <taxon>malvids</taxon>
        <taxon>Malvales</taxon>
        <taxon>Malvaceae</taxon>
        <taxon>Grewioideae</taxon>
        <taxon>Apeibeae</taxon>
        <taxon>Corchorus</taxon>
    </lineage>
</organism>
<accession>A0A1R3JV57</accession>
<proteinExistence type="predicted"/>
<reference evidence="3" key="1">
    <citation type="submission" date="2013-09" db="EMBL/GenBank/DDBJ databases">
        <title>Corchorus olitorius genome sequencing.</title>
        <authorList>
            <person name="Alam M."/>
            <person name="Haque M.S."/>
            <person name="Islam M.S."/>
            <person name="Emdad E.M."/>
            <person name="Islam M.M."/>
            <person name="Ahmed B."/>
            <person name="Halim A."/>
            <person name="Hossen Q.M.M."/>
            <person name="Hossain M.Z."/>
            <person name="Ahmed R."/>
            <person name="Khan M.M."/>
            <person name="Islam R."/>
            <person name="Rashid M.M."/>
            <person name="Khan S.A."/>
            <person name="Rahman M.S."/>
            <person name="Alam M."/>
            <person name="Yahiya A.S."/>
            <person name="Khan M.S."/>
            <person name="Azam M.S."/>
            <person name="Haque T."/>
            <person name="Lashkar M.Z.H."/>
            <person name="Akhand A.I."/>
            <person name="Morshed G."/>
            <person name="Roy S."/>
            <person name="Uddin K.S."/>
            <person name="Rabeya T."/>
            <person name="Hossain A.S."/>
            <person name="Chowdhury A."/>
            <person name="Snigdha A.R."/>
            <person name="Mortoza M.S."/>
            <person name="Matin S.A."/>
            <person name="Hoque S.M.E."/>
            <person name="Islam M.K."/>
            <person name="Roy D.K."/>
            <person name="Haider R."/>
            <person name="Moosa M.M."/>
            <person name="Elias S.M."/>
            <person name="Hasan A.M."/>
            <person name="Jahan S."/>
            <person name="Shafiuddin M."/>
            <person name="Mahmood N."/>
            <person name="Shommy N.S."/>
        </authorList>
    </citation>
    <scope>NUCLEOTIDE SEQUENCE [LARGE SCALE GENOMIC DNA]</scope>
    <source>
        <strain evidence="3">cv. O-4</strain>
    </source>
</reference>
<gene>
    <name evidence="2" type="ORF">COLO4_13703</name>
</gene>
<protein>
    <submittedName>
        <fullName evidence="2">Uncharacterized protein</fullName>
    </submittedName>
</protein>
<sequence length="156" mass="16455">MVSSSGSSSLVRVIASPGPPVLEISSDRLSDLIRFRITNKKRKTRASTIIPGPLVPMVVVLHPPILKGEVFPLQLLLGTRGVAPKVAELHRVAVVASPLREGGLLLLRAVGGELLLTPLMLLHLVDEDTVMGDAVEPTGAVDAGDEQADNEPPPQS</sequence>
<evidence type="ECO:0000313" key="3">
    <source>
        <dbReference type="Proteomes" id="UP000187203"/>
    </source>
</evidence>